<dbReference type="EMBL" id="APPQ01000033">
    <property type="protein sequence ID" value="ENV42962.1"/>
    <property type="molecule type" value="Genomic_DNA"/>
</dbReference>
<protein>
    <submittedName>
        <fullName evidence="1">Uncharacterized protein</fullName>
    </submittedName>
</protein>
<dbReference type="HOGENOM" id="CLU_1412483_0_0_6"/>
<evidence type="ECO:0000313" key="2">
    <source>
        <dbReference type="Proteomes" id="UP000018440"/>
    </source>
</evidence>
<reference evidence="1 2" key="1">
    <citation type="submission" date="2013-02" db="EMBL/GenBank/DDBJ databases">
        <title>The Genome Sequence of Acinetobacter schindleri CIP 107287.</title>
        <authorList>
            <consortium name="The Broad Institute Genome Sequencing Platform"/>
            <consortium name="The Broad Institute Genome Sequencing Center for Infectious Disease"/>
            <person name="Cerqueira G."/>
            <person name="Feldgarden M."/>
            <person name="Courvalin P."/>
            <person name="Perichon B."/>
            <person name="Grillot-Courvalin C."/>
            <person name="Clermont D."/>
            <person name="Rocha E."/>
            <person name="Yoon E.-J."/>
            <person name="Nemec A."/>
            <person name="Walker B."/>
            <person name="Young S.K."/>
            <person name="Zeng Q."/>
            <person name="Gargeya S."/>
            <person name="Fitzgerald M."/>
            <person name="Haas B."/>
            <person name="Abouelleil A."/>
            <person name="Alvarado L."/>
            <person name="Arachchi H.M."/>
            <person name="Berlin A.M."/>
            <person name="Chapman S.B."/>
            <person name="Dewar J."/>
            <person name="Goldberg J."/>
            <person name="Griggs A."/>
            <person name="Gujja S."/>
            <person name="Hansen M."/>
            <person name="Howarth C."/>
            <person name="Imamovic A."/>
            <person name="Larimer J."/>
            <person name="McCowan C."/>
            <person name="Murphy C."/>
            <person name="Neiman D."/>
            <person name="Pearson M."/>
            <person name="Priest M."/>
            <person name="Roberts A."/>
            <person name="Saif S."/>
            <person name="Shea T."/>
            <person name="Sisk P."/>
            <person name="Sykes S."/>
            <person name="Wortman J."/>
            <person name="Nusbaum C."/>
            <person name="Birren B."/>
        </authorList>
    </citation>
    <scope>NUCLEOTIDE SEQUENCE [LARGE SCALE GENOMIC DNA]</scope>
    <source>
        <strain evidence="1 2">CIP 107287</strain>
    </source>
</reference>
<sequence length="193" mass="21472">MDKLLITAALFAFGIWVWSEYFRAIPHLEESGVLKNFKVEAVQPVSATYTVLDKSFIKPNRRVLHQASPFVGSFNDLAYVSNIDILLAIQPLPTTMQAKLQLDQPKRCFQIEGTINTAQQEAIKTHVQHFSLIAANENIANQIRRLKSGQQVHLQGNIVTVQSGTTGQAFQAGIGSKHRAQCQLLKVHAIQVN</sequence>
<comment type="caution">
    <text evidence="1">The sequence shown here is derived from an EMBL/GenBank/DDBJ whole genome shotgun (WGS) entry which is preliminary data.</text>
</comment>
<dbReference type="AlphaFoldDB" id="N8Z1J9"/>
<evidence type="ECO:0000313" key="1">
    <source>
        <dbReference type="EMBL" id="ENV42962.1"/>
    </source>
</evidence>
<dbReference type="PATRIC" id="fig|1217988.3.peg.2983"/>
<gene>
    <name evidence="1" type="ORF">F955_03102</name>
</gene>
<dbReference type="RefSeq" id="WP_004896195.1">
    <property type="nucleotide sequence ID" value="NZ_KB849580.1"/>
</dbReference>
<proteinExistence type="predicted"/>
<dbReference type="Proteomes" id="UP000018440">
    <property type="component" value="Unassembled WGS sequence"/>
</dbReference>
<organism evidence="1 2">
    <name type="scientific">Acinetobacter schindleri CIP 107287</name>
    <dbReference type="NCBI Taxonomy" id="1217988"/>
    <lineage>
        <taxon>Bacteria</taxon>
        <taxon>Pseudomonadati</taxon>
        <taxon>Pseudomonadota</taxon>
        <taxon>Gammaproteobacteria</taxon>
        <taxon>Moraxellales</taxon>
        <taxon>Moraxellaceae</taxon>
        <taxon>Acinetobacter</taxon>
    </lineage>
</organism>
<name>N8Z1J9_9GAMM</name>
<accession>N8Z1J9</accession>